<name>A0A9D1HLF7_9FIRM</name>
<reference evidence="1" key="1">
    <citation type="submission" date="2020-10" db="EMBL/GenBank/DDBJ databases">
        <authorList>
            <person name="Gilroy R."/>
        </authorList>
    </citation>
    <scope>NUCLEOTIDE SEQUENCE</scope>
    <source>
        <strain evidence="1">CHK195-11698</strain>
    </source>
</reference>
<sequence>MILNVSGRTDIIGFYSEWFFKRLKAGFVDVRNPFNPQFVSRYSLKKEDVDILVITTKNPLPLLSHLDTLSDYTCLFQITLTPYGKDLEPRVPDKNQIISAISHLAGAFGPEHIWLRFDPILLNERYTTEEHAKALEYILDKLAPDISRVIISFVDEYKNTLAHHIHALSESEMHSVGKALGQIGAKYHMPIQTCSETVDLSPYGIYPGLCVDPVYLAKLAGHPLAYEPNQQKRPCACADWRDIGAYNSCLHFCRYCYANFDEKKIRSNYASHDPESTMLIGHLEETDIVREYIPKNRQLSLF</sequence>
<dbReference type="EMBL" id="DVMJ01000005">
    <property type="protein sequence ID" value="HIU12591.1"/>
    <property type="molecule type" value="Genomic_DNA"/>
</dbReference>
<gene>
    <name evidence="1" type="ORF">IAD15_00740</name>
</gene>
<organism evidence="1 2">
    <name type="scientific">Candidatus Fimiplasma intestinipullorum</name>
    <dbReference type="NCBI Taxonomy" id="2840825"/>
    <lineage>
        <taxon>Bacteria</taxon>
        <taxon>Bacillati</taxon>
        <taxon>Bacillota</taxon>
        <taxon>Clostridia</taxon>
        <taxon>Eubacteriales</taxon>
        <taxon>Candidatus Fimiplasma</taxon>
    </lineage>
</organism>
<comment type="caution">
    <text evidence="1">The sequence shown here is derived from an EMBL/GenBank/DDBJ whole genome shotgun (WGS) entry which is preliminary data.</text>
</comment>
<evidence type="ECO:0000313" key="1">
    <source>
        <dbReference type="EMBL" id="HIU12591.1"/>
    </source>
</evidence>
<protein>
    <submittedName>
        <fullName evidence="1">DUF1848 domain-containing protein</fullName>
    </submittedName>
</protein>
<reference evidence="1" key="2">
    <citation type="journal article" date="2021" name="PeerJ">
        <title>Extensive microbial diversity within the chicken gut microbiome revealed by metagenomics and culture.</title>
        <authorList>
            <person name="Gilroy R."/>
            <person name="Ravi A."/>
            <person name="Getino M."/>
            <person name="Pursley I."/>
            <person name="Horton D.L."/>
            <person name="Alikhan N.F."/>
            <person name="Baker D."/>
            <person name="Gharbi K."/>
            <person name="Hall N."/>
            <person name="Watson M."/>
            <person name="Adriaenssens E.M."/>
            <person name="Foster-Nyarko E."/>
            <person name="Jarju S."/>
            <person name="Secka A."/>
            <person name="Antonio M."/>
            <person name="Oren A."/>
            <person name="Chaudhuri R.R."/>
            <person name="La Ragione R."/>
            <person name="Hildebrand F."/>
            <person name="Pallen M.J."/>
        </authorList>
    </citation>
    <scope>NUCLEOTIDE SEQUENCE</scope>
    <source>
        <strain evidence="1">CHK195-11698</strain>
    </source>
</reference>
<accession>A0A9D1HLF7</accession>
<proteinExistence type="predicted"/>
<evidence type="ECO:0000313" key="2">
    <source>
        <dbReference type="Proteomes" id="UP000824175"/>
    </source>
</evidence>
<dbReference type="AlphaFoldDB" id="A0A9D1HLF7"/>
<dbReference type="Proteomes" id="UP000824175">
    <property type="component" value="Unassembled WGS sequence"/>
</dbReference>
<dbReference type="Pfam" id="PF08902">
    <property type="entry name" value="DUF1848"/>
    <property type="match status" value="1"/>
</dbReference>
<dbReference type="InterPro" id="IPR014998">
    <property type="entry name" value="DUF1848"/>
</dbReference>